<organism evidence="2">
    <name type="scientific">Eutreptiella gymnastica</name>
    <dbReference type="NCBI Taxonomy" id="73025"/>
    <lineage>
        <taxon>Eukaryota</taxon>
        <taxon>Discoba</taxon>
        <taxon>Euglenozoa</taxon>
        <taxon>Euglenida</taxon>
        <taxon>Spirocuta</taxon>
        <taxon>Euglenophyceae</taxon>
        <taxon>Eutreptiales</taxon>
        <taxon>Eutreptiaceae</taxon>
        <taxon>Eutreptiella</taxon>
    </lineage>
</organism>
<evidence type="ECO:0000313" key="2">
    <source>
        <dbReference type="EMBL" id="CAE0822203.1"/>
    </source>
</evidence>
<feature type="region of interest" description="Disordered" evidence="1">
    <location>
        <begin position="42"/>
        <end position="83"/>
    </location>
</feature>
<reference evidence="2" key="1">
    <citation type="submission" date="2021-01" db="EMBL/GenBank/DDBJ databases">
        <authorList>
            <person name="Corre E."/>
            <person name="Pelletier E."/>
            <person name="Niang G."/>
            <person name="Scheremetjew M."/>
            <person name="Finn R."/>
            <person name="Kale V."/>
            <person name="Holt S."/>
            <person name="Cochrane G."/>
            <person name="Meng A."/>
            <person name="Brown T."/>
            <person name="Cohen L."/>
        </authorList>
    </citation>
    <scope>NUCLEOTIDE SEQUENCE</scope>
    <source>
        <strain evidence="2">CCMP1594</strain>
    </source>
</reference>
<sequence length="113" mass="11940">MQQMGHTHAHARAHTHTRRSSCGIVVEHPSNFTTLRSTACEAPVKAGSGVDASPSPQLHAAQSGGTTPQNAPKCPEPKVPPSNRDAFLMVHASPGLPLFPANLRFREWGSGTA</sequence>
<dbReference type="AlphaFoldDB" id="A0A7S4LDH0"/>
<dbReference type="EMBL" id="HBJA01096528">
    <property type="protein sequence ID" value="CAE0822203.1"/>
    <property type="molecule type" value="Transcribed_RNA"/>
</dbReference>
<proteinExistence type="predicted"/>
<evidence type="ECO:0000256" key="1">
    <source>
        <dbReference type="SAM" id="MobiDB-lite"/>
    </source>
</evidence>
<name>A0A7S4LDH0_9EUGL</name>
<feature type="region of interest" description="Disordered" evidence="1">
    <location>
        <begin position="1"/>
        <end position="22"/>
    </location>
</feature>
<protein>
    <submittedName>
        <fullName evidence="2">Uncharacterized protein</fullName>
    </submittedName>
</protein>
<accession>A0A7S4LDH0</accession>
<gene>
    <name evidence="2" type="ORF">EGYM00163_LOCUS33403</name>
</gene>
<feature type="compositionally biased region" description="Basic residues" evidence="1">
    <location>
        <begin position="7"/>
        <end position="19"/>
    </location>
</feature>